<dbReference type="Proteomes" id="UP000784294">
    <property type="component" value="Unassembled WGS sequence"/>
</dbReference>
<dbReference type="AlphaFoldDB" id="A0A448WVJ7"/>
<evidence type="ECO:0000313" key="2">
    <source>
        <dbReference type="Proteomes" id="UP000784294"/>
    </source>
</evidence>
<keyword evidence="2" id="KW-1185">Reference proteome</keyword>
<reference evidence="1" key="1">
    <citation type="submission" date="2018-11" db="EMBL/GenBank/DDBJ databases">
        <authorList>
            <consortium name="Pathogen Informatics"/>
        </authorList>
    </citation>
    <scope>NUCLEOTIDE SEQUENCE</scope>
</reference>
<gene>
    <name evidence="1" type="ORF">PXEA_LOCUS14740</name>
</gene>
<evidence type="ECO:0000313" key="1">
    <source>
        <dbReference type="EMBL" id="VEL21300.1"/>
    </source>
</evidence>
<name>A0A448WVJ7_9PLAT</name>
<sequence length="179" mass="19161">MEVACGEHGDNVLKLACSVRRGVLDEELALITSSRYDGIPCQQLQKSGHVTSIELASTGQTVRTSIAPDNNEISHSTEIGDFPPRIKRGGSLMPSNFVLNQNAVNLGNILAVAETGEAGINCDKIGICIGSGIASTETSTIHISDPETNCGLSESLLQSPLDLATFQRTDEKHHFMQVW</sequence>
<protein>
    <submittedName>
        <fullName evidence="1">Uncharacterized protein</fullName>
    </submittedName>
</protein>
<organism evidence="1 2">
    <name type="scientific">Protopolystoma xenopodis</name>
    <dbReference type="NCBI Taxonomy" id="117903"/>
    <lineage>
        <taxon>Eukaryota</taxon>
        <taxon>Metazoa</taxon>
        <taxon>Spiralia</taxon>
        <taxon>Lophotrochozoa</taxon>
        <taxon>Platyhelminthes</taxon>
        <taxon>Monogenea</taxon>
        <taxon>Polyopisthocotylea</taxon>
        <taxon>Polystomatidea</taxon>
        <taxon>Polystomatidae</taxon>
        <taxon>Protopolystoma</taxon>
    </lineage>
</organism>
<accession>A0A448WVJ7</accession>
<dbReference type="EMBL" id="CAAALY010050589">
    <property type="protein sequence ID" value="VEL21300.1"/>
    <property type="molecule type" value="Genomic_DNA"/>
</dbReference>
<comment type="caution">
    <text evidence="1">The sequence shown here is derived from an EMBL/GenBank/DDBJ whole genome shotgun (WGS) entry which is preliminary data.</text>
</comment>
<proteinExistence type="predicted"/>
<dbReference type="OrthoDB" id="6275300at2759"/>